<feature type="region of interest" description="Disordered" evidence="1">
    <location>
        <begin position="1"/>
        <end position="27"/>
    </location>
</feature>
<feature type="compositionally biased region" description="Pro residues" evidence="1">
    <location>
        <begin position="1"/>
        <end position="13"/>
    </location>
</feature>
<evidence type="ECO:0000313" key="3">
    <source>
        <dbReference type="Proteomes" id="UP001219525"/>
    </source>
</evidence>
<sequence>MTTPPSAPAPILPTTPQSKGSGSHRHYAAEHTQKDYAPYLQEDLLHERTITVAQFFEWILHITGTTKMESDSKFQKYLATYNRWDAYEHETELYPPLTNYGIGKRSGIQFCRNDPTIVLGSDAQRKPDVVSIWKAALALGTRTSVDDLSEGGPGKLMSQCVYEYLCNKSRA</sequence>
<reference evidence="2" key="1">
    <citation type="submission" date="2023-03" db="EMBL/GenBank/DDBJ databases">
        <title>Massive genome expansion in bonnet fungi (Mycena s.s.) driven by repeated elements and novel gene families across ecological guilds.</title>
        <authorList>
            <consortium name="Lawrence Berkeley National Laboratory"/>
            <person name="Harder C.B."/>
            <person name="Miyauchi S."/>
            <person name="Viragh M."/>
            <person name="Kuo A."/>
            <person name="Thoen E."/>
            <person name="Andreopoulos B."/>
            <person name="Lu D."/>
            <person name="Skrede I."/>
            <person name="Drula E."/>
            <person name="Henrissat B."/>
            <person name="Morin E."/>
            <person name="Kohler A."/>
            <person name="Barry K."/>
            <person name="LaButti K."/>
            <person name="Morin E."/>
            <person name="Salamov A."/>
            <person name="Lipzen A."/>
            <person name="Mereny Z."/>
            <person name="Hegedus B."/>
            <person name="Baldrian P."/>
            <person name="Stursova M."/>
            <person name="Weitz H."/>
            <person name="Taylor A."/>
            <person name="Grigoriev I.V."/>
            <person name="Nagy L.G."/>
            <person name="Martin F."/>
            <person name="Kauserud H."/>
        </authorList>
    </citation>
    <scope>NUCLEOTIDE SEQUENCE</scope>
    <source>
        <strain evidence="2">9144</strain>
    </source>
</reference>
<keyword evidence="3" id="KW-1185">Reference proteome</keyword>
<gene>
    <name evidence="2" type="ORF">GGX14DRAFT_586909</name>
</gene>
<dbReference type="Proteomes" id="UP001219525">
    <property type="component" value="Unassembled WGS sequence"/>
</dbReference>
<dbReference type="AlphaFoldDB" id="A0AAD6UXD8"/>
<evidence type="ECO:0000256" key="1">
    <source>
        <dbReference type="SAM" id="MobiDB-lite"/>
    </source>
</evidence>
<proteinExistence type="predicted"/>
<name>A0AAD6UXD8_9AGAR</name>
<organism evidence="2 3">
    <name type="scientific">Mycena pura</name>
    <dbReference type="NCBI Taxonomy" id="153505"/>
    <lineage>
        <taxon>Eukaryota</taxon>
        <taxon>Fungi</taxon>
        <taxon>Dikarya</taxon>
        <taxon>Basidiomycota</taxon>
        <taxon>Agaricomycotina</taxon>
        <taxon>Agaricomycetes</taxon>
        <taxon>Agaricomycetidae</taxon>
        <taxon>Agaricales</taxon>
        <taxon>Marasmiineae</taxon>
        <taxon>Mycenaceae</taxon>
        <taxon>Mycena</taxon>
    </lineage>
</organism>
<protein>
    <submittedName>
        <fullName evidence="2">Uncharacterized protein</fullName>
    </submittedName>
</protein>
<accession>A0AAD6UXD8</accession>
<dbReference type="EMBL" id="JARJCW010000101">
    <property type="protein sequence ID" value="KAJ7194101.1"/>
    <property type="molecule type" value="Genomic_DNA"/>
</dbReference>
<comment type="caution">
    <text evidence="2">The sequence shown here is derived from an EMBL/GenBank/DDBJ whole genome shotgun (WGS) entry which is preliminary data.</text>
</comment>
<evidence type="ECO:0000313" key="2">
    <source>
        <dbReference type="EMBL" id="KAJ7194101.1"/>
    </source>
</evidence>